<dbReference type="EMBL" id="KZ825476">
    <property type="protein sequence ID" value="PYI34384.1"/>
    <property type="molecule type" value="Genomic_DNA"/>
</dbReference>
<name>A0A2V5IJM2_9EURO</name>
<keyword evidence="3" id="KW-1185">Reference proteome</keyword>
<proteinExistence type="predicted"/>
<dbReference type="AlphaFoldDB" id="A0A2V5IJM2"/>
<evidence type="ECO:0000313" key="3">
    <source>
        <dbReference type="Proteomes" id="UP000248817"/>
    </source>
</evidence>
<reference evidence="2 3" key="1">
    <citation type="submission" date="2018-02" db="EMBL/GenBank/DDBJ databases">
        <title>The genomes of Aspergillus section Nigri reveals drivers in fungal speciation.</title>
        <authorList>
            <consortium name="DOE Joint Genome Institute"/>
            <person name="Vesth T.C."/>
            <person name="Nybo J."/>
            <person name="Theobald S."/>
            <person name="Brandl J."/>
            <person name="Frisvad J.C."/>
            <person name="Nielsen K.F."/>
            <person name="Lyhne E.K."/>
            <person name="Kogle M.E."/>
            <person name="Kuo A."/>
            <person name="Riley R."/>
            <person name="Clum A."/>
            <person name="Nolan M."/>
            <person name="Lipzen A."/>
            <person name="Salamov A."/>
            <person name="Henrissat B."/>
            <person name="Wiebenga A."/>
            <person name="De vries R.P."/>
            <person name="Grigoriev I.V."/>
            <person name="Mortensen U.H."/>
            <person name="Andersen M.R."/>
            <person name="Baker S.E."/>
        </authorList>
    </citation>
    <scope>NUCLEOTIDE SEQUENCE [LARGE SCALE GENOMIC DNA]</scope>
    <source>
        <strain evidence="2 3">CBS 114.80</strain>
    </source>
</reference>
<feature type="region of interest" description="Disordered" evidence="1">
    <location>
        <begin position="1"/>
        <end position="27"/>
    </location>
</feature>
<organism evidence="2 3">
    <name type="scientific">Aspergillus indologenus CBS 114.80</name>
    <dbReference type="NCBI Taxonomy" id="1450541"/>
    <lineage>
        <taxon>Eukaryota</taxon>
        <taxon>Fungi</taxon>
        <taxon>Dikarya</taxon>
        <taxon>Ascomycota</taxon>
        <taxon>Pezizomycotina</taxon>
        <taxon>Eurotiomycetes</taxon>
        <taxon>Eurotiomycetidae</taxon>
        <taxon>Eurotiales</taxon>
        <taxon>Aspergillaceae</taxon>
        <taxon>Aspergillus</taxon>
        <taxon>Aspergillus subgen. Circumdati</taxon>
    </lineage>
</organism>
<sequence>MANQPIEVEDRPDQNTADIASPNDEQQEEELADSSDIALFIVKWRGDNWALGLQQREAGVLLRPARGRGLTKRFFPTGLKRNLEAELVLVDRLPESRLTVLVAHIRQVLLSPALAKRDSVVRVLAVIGRLTLMGIVTGRIYETIAQEYMLPDDFEEEVSEPLAVEPDELPALPLAVASMFDEEEGLCFAGWWALQRCLK</sequence>
<protein>
    <submittedName>
        <fullName evidence="2">Uncharacterized protein</fullName>
    </submittedName>
</protein>
<evidence type="ECO:0000256" key="1">
    <source>
        <dbReference type="SAM" id="MobiDB-lite"/>
    </source>
</evidence>
<accession>A0A2V5IJM2</accession>
<evidence type="ECO:0000313" key="2">
    <source>
        <dbReference type="EMBL" id="PYI34384.1"/>
    </source>
</evidence>
<gene>
    <name evidence="2" type="ORF">BP00DRAFT_413044</name>
</gene>
<dbReference type="Proteomes" id="UP000248817">
    <property type="component" value="Unassembled WGS sequence"/>
</dbReference>